<gene>
    <name evidence="2" type="ORF">DPV79_23525</name>
</gene>
<accession>A0A365QR52</accession>
<sequence length="92" mass="9833">MQCAAAATVDCGNNPNLQAAATEAVIASSTAVSAASSEFWTTNEVAAYLRCEPQTIRKNLSSMGAHHGLKPRRFGRRWYFKAADVRASLMGA</sequence>
<dbReference type="AlphaFoldDB" id="A0A365QR52"/>
<evidence type="ECO:0000313" key="3">
    <source>
        <dbReference type="Proteomes" id="UP000252458"/>
    </source>
</evidence>
<dbReference type="EMBL" id="QMFZ01000021">
    <property type="protein sequence ID" value="RBB37013.1"/>
    <property type="molecule type" value="Genomic_DNA"/>
</dbReference>
<proteinExistence type="predicted"/>
<evidence type="ECO:0000259" key="1">
    <source>
        <dbReference type="Pfam" id="PF12728"/>
    </source>
</evidence>
<organism evidence="2 3">
    <name type="scientific">Burkholderia reimsis</name>
    <dbReference type="NCBI Taxonomy" id="2234132"/>
    <lineage>
        <taxon>Bacteria</taxon>
        <taxon>Pseudomonadati</taxon>
        <taxon>Pseudomonadota</taxon>
        <taxon>Betaproteobacteria</taxon>
        <taxon>Burkholderiales</taxon>
        <taxon>Burkholderiaceae</taxon>
        <taxon>Burkholderia</taxon>
    </lineage>
</organism>
<name>A0A365QR52_9BURK</name>
<feature type="domain" description="Helix-turn-helix" evidence="1">
    <location>
        <begin position="41"/>
        <end position="87"/>
    </location>
</feature>
<dbReference type="Pfam" id="PF12728">
    <property type="entry name" value="HTH_17"/>
    <property type="match status" value="1"/>
</dbReference>
<evidence type="ECO:0000313" key="2">
    <source>
        <dbReference type="EMBL" id="RBB37013.1"/>
    </source>
</evidence>
<comment type="caution">
    <text evidence="2">The sequence shown here is derived from an EMBL/GenBank/DDBJ whole genome shotgun (WGS) entry which is preliminary data.</text>
</comment>
<reference evidence="2 3" key="1">
    <citation type="submission" date="2018-06" db="EMBL/GenBank/DDBJ databases">
        <title>Draft genome sequence of Burkholderia reimsis strain BE51 isolated from a French agricultural soil.</title>
        <authorList>
            <person name="Esmaeel Q."/>
        </authorList>
    </citation>
    <scope>NUCLEOTIDE SEQUENCE [LARGE SCALE GENOMIC DNA]</scope>
    <source>
        <strain evidence="2 3">BE51</strain>
    </source>
</reference>
<dbReference type="InterPro" id="IPR041657">
    <property type="entry name" value="HTH_17"/>
</dbReference>
<dbReference type="Proteomes" id="UP000252458">
    <property type="component" value="Unassembled WGS sequence"/>
</dbReference>
<protein>
    <recommendedName>
        <fullName evidence="1">Helix-turn-helix domain-containing protein</fullName>
    </recommendedName>
</protein>
<keyword evidence="3" id="KW-1185">Reference proteome</keyword>